<evidence type="ECO:0000259" key="1">
    <source>
        <dbReference type="Pfam" id="PF01370"/>
    </source>
</evidence>
<dbReference type="SUPFAM" id="SSF51735">
    <property type="entry name" value="NAD(P)-binding Rossmann-fold domains"/>
    <property type="match status" value="1"/>
</dbReference>
<evidence type="ECO:0000313" key="2">
    <source>
        <dbReference type="EMBL" id="KWX21187.1"/>
    </source>
</evidence>
<organism evidence="2 3">
    <name type="scientific">Mycolicibacterium wolinskyi</name>
    <dbReference type="NCBI Taxonomy" id="59750"/>
    <lineage>
        <taxon>Bacteria</taxon>
        <taxon>Bacillati</taxon>
        <taxon>Actinomycetota</taxon>
        <taxon>Actinomycetes</taxon>
        <taxon>Mycobacteriales</taxon>
        <taxon>Mycobacteriaceae</taxon>
        <taxon>Mycolicibacterium</taxon>
    </lineage>
</organism>
<name>A0A132PG51_9MYCO</name>
<gene>
    <name evidence="2" type="ORF">AFM11_26390</name>
</gene>
<dbReference type="InterPro" id="IPR001509">
    <property type="entry name" value="Epimerase_deHydtase"/>
</dbReference>
<protein>
    <submittedName>
        <fullName evidence="2">NAD-dependent dehydratase</fullName>
    </submittedName>
</protein>
<dbReference type="PANTHER" id="PTHR48079">
    <property type="entry name" value="PROTEIN YEEZ"/>
    <property type="match status" value="1"/>
</dbReference>
<proteinExistence type="predicted"/>
<dbReference type="AlphaFoldDB" id="A0A132PG51"/>
<dbReference type="InterPro" id="IPR036291">
    <property type="entry name" value="NAD(P)-bd_dom_sf"/>
</dbReference>
<sequence length="341" mass="36675">MSAQLVIGANGFLGSHVLRQLVARDDGREIRAMVRPGANTVGIDDLPVNRYVGDVFDADVLRAAMSGCDVVYYCVVDARGWLRDPAPLFRTNVEGTGHVLDVATEPDIAAGLRKFVYTSSYVTVGRKRGRRATEDDIVDVRRVTPYVRSRVQAEDLVLRYARERGLPAVAMCVSTTYGSGDWGRTPHGAIIAGAAFGKLPFVMSGIELEAVGVDDAARALILAADKGRPGERYLISEKMISNAEVARLAAEAAGVAPPARSIPLPVSYLLAAAGSVKGKIRGTDERLSLESLRLMRAEAPLDHAKAVRELGWEPRPVEESIADAARFWAGLRAAKQARKAG</sequence>
<dbReference type="Proteomes" id="UP000070612">
    <property type="component" value="Unassembled WGS sequence"/>
</dbReference>
<dbReference type="Pfam" id="PF01370">
    <property type="entry name" value="Epimerase"/>
    <property type="match status" value="1"/>
</dbReference>
<dbReference type="EMBL" id="LGTW01000021">
    <property type="protein sequence ID" value="KWX21187.1"/>
    <property type="molecule type" value="Genomic_DNA"/>
</dbReference>
<reference evidence="2 3" key="1">
    <citation type="submission" date="2015-07" db="EMBL/GenBank/DDBJ databases">
        <title>A draft genome sequence of Mycobacterium wolinskyi.</title>
        <authorList>
            <person name="de Man T.J."/>
            <person name="Perry K.A."/>
            <person name="Coulliette A.D."/>
            <person name="Jensen B."/>
            <person name="Toney N.C."/>
            <person name="Limbago B.M."/>
            <person name="Noble-Wang J."/>
        </authorList>
    </citation>
    <scope>NUCLEOTIDE SEQUENCE [LARGE SCALE GENOMIC DNA]</scope>
    <source>
        <strain evidence="2 3">CDC_01</strain>
    </source>
</reference>
<comment type="caution">
    <text evidence="2">The sequence shown here is derived from an EMBL/GenBank/DDBJ whole genome shotgun (WGS) entry which is preliminary data.</text>
</comment>
<feature type="domain" description="NAD-dependent epimerase/dehydratase" evidence="1">
    <location>
        <begin position="5"/>
        <end position="235"/>
    </location>
</feature>
<dbReference type="RefSeq" id="WP_067854899.1">
    <property type="nucleotide sequence ID" value="NZ_LGTW01000021.1"/>
</dbReference>
<keyword evidence="3" id="KW-1185">Reference proteome</keyword>
<dbReference type="Gene3D" id="3.40.50.720">
    <property type="entry name" value="NAD(P)-binding Rossmann-like Domain"/>
    <property type="match status" value="1"/>
</dbReference>
<dbReference type="GO" id="GO:0004029">
    <property type="term" value="F:aldehyde dehydrogenase (NAD+) activity"/>
    <property type="evidence" value="ECO:0007669"/>
    <property type="project" value="TreeGrafter"/>
</dbReference>
<dbReference type="PATRIC" id="fig|59750.3.peg.3146"/>
<evidence type="ECO:0000313" key="3">
    <source>
        <dbReference type="Proteomes" id="UP000070612"/>
    </source>
</evidence>
<accession>A0A132PG51</accession>
<dbReference type="GO" id="GO:0005737">
    <property type="term" value="C:cytoplasm"/>
    <property type="evidence" value="ECO:0007669"/>
    <property type="project" value="TreeGrafter"/>
</dbReference>
<dbReference type="InterPro" id="IPR051783">
    <property type="entry name" value="NAD(P)-dependent_oxidoreduct"/>
</dbReference>
<dbReference type="STRING" id="59750.AWC31_22925"/>
<dbReference type="PANTHER" id="PTHR48079:SF6">
    <property type="entry name" value="NAD(P)-BINDING DOMAIN-CONTAINING PROTEIN-RELATED"/>
    <property type="match status" value="1"/>
</dbReference>